<organism evidence="6 7">
    <name type="scientific">Modicisalibacter xianhensis</name>
    <dbReference type="NCBI Taxonomy" id="442341"/>
    <lineage>
        <taxon>Bacteria</taxon>
        <taxon>Pseudomonadati</taxon>
        <taxon>Pseudomonadota</taxon>
        <taxon>Gammaproteobacteria</taxon>
        <taxon>Oceanospirillales</taxon>
        <taxon>Halomonadaceae</taxon>
        <taxon>Modicisalibacter</taxon>
    </lineage>
</organism>
<feature type="transmembrane region" description="Helical" evidence="4">
    <location>
        <begin position="176"/>
        <end position="195"/>
    </location>
</feature>
<dbReference type="GO" id="GO:0005886">
    <property type="term" value="C:plasma membrane"/>
    <property type="evidence" value="ECO:0007669"/>
    <property type="project" value="TreeGrafter"/>
</dbReference>
<protein>
    <submittedName>
        <fullName evidence="6">Predicted arabinose efflux permease, MFS family</fullName>
    </submittedName>
</protein>
<dbReference type="Gene3D" id="1.20.1250.20">
    <property type="entry name" value="MFS general substrate transporter like domains"/>
    <property type="match status" value="1"/>
</dbReference>
<dbReference type="InterPro" id="IPR010645">
    <property type="entry name" value="MFS_4"/>
</dbReference>
<keyword evidence="1 4" id="KW-0812">Transmembrane</keyword>
<evidence type="ECO:0000256" key="1">
    <source>
        <dbReference type="ARBA" id="ARBA00022692"/>
    </source>
</evidence>
<proteinExistence type="predicted"/>
<dbReference type="Proteomes" id="UP000199040">
    <property type="component" value="Unassembled WGS sequence"/>
</dbReference>
<dbReference type="PANTHER" id="PTHR23537:SF1">
    <property type="entry name" value="SUGAR TRANSPORTER"/>
    <property type="match status" value="1"/>
</dbReference>
<evidence type="ECO:0000313" key="7">
    <source>
        <dbReference type="Proteomes" id="UP000199040"/>
    </source>
</evidence>
<feature type="transmembrane region" description="Helical" evidence="4">
    <location>
        <begin position="19"/>
        <end position="38"/>
    </location>
</feature>
<keyword evidence="2 4" id="KW-1133">Transmembrane helix</keyword>
<evidence type="ECO:0000256" key="4">
    <source>
        <dbReference type="SAM" id="Phobius"/>
    </source>
</evidence>
<feature type="transmembrane region" description="Helical" evidence="4">
    <location>
        <begin position="305"/>
        <end position="328"/>
    </location>
</feature>
<evidence type="ECO:0000313" key="6">
    <source>
        <dbReference type="EMBL" id="SFI12064.1"/>
    </source>
</evidence>
<feature type="transmembrane region" description="Helical" evidence="4">
    <location>
        <begin position="253"/>
        <end position="270"/>
    </location>
</feature>
<name>A0A1I3FLK4_9GAMM</name>
<feature type="transmembrane region" description="Helical" evidence="4">
    <location>
        <begin position="340"/>
        <end position="362"/>
    </location>
</feature>
<dbReference type="EMBL" id="FOPY01000019">
    <property type="protein sequence ID" value="SFI12064.1"/>
    <property type="molecule type" value="Genomic_DNA"/>
</dbReference>
<feature type="transmembrane region" description="Helical" evidence="4">
    <location>
        <begin position="109"/>
        <end position="133"/>
    </location>
</feature>
<dbReference type="RefSeq" id="WP_092849813.1">
    <property type="nucleotide sequence ID" value="NZ_FOPY01000019.1"/>
</dbReference>
<feature type="transmembrane region" description="Helical" evidence="4">
    <location>
        <begin position="277"/>
        <end position="299"/>
    </location>
</feature>
<dbReference type="Pfam" id="PF06779">
    <property type="entry name" value="MFS_4"/>
    <property type="match status" value="1"/>
</dbReference>
<dbReference type="InterPro" id="IPR036259">
    <property type="entry name" value="MFS_trans_sf"/>
</dbReference>
<reference evidence="6 7" key="1">
    <citation type="submission" date="2016-10" db="EMBL/GenBank/DDBJ databases">
        <authorList>
            <person name="de Groot N.N."/>
        </authorList>
    </citation>
    <scope>NUCLEOTIDE SEQUENCE [LARGE SCALE GENOMIC DNA]</scope>
    <source>
        <strain evidence="6 7">CGMCC 1.6848</strain>
    </source>
</reference>
<feature type="transmembrane region" description="Helical" evidence="4">
    <location>
        <begin position="58"/>
        <end position="78"/>
    </location>
</feature>
<dbReference type="SUPFAM" id="SSF103473">
    <property type="entry name" value="MFS general substrate transporter"/>
    <property type="match status" value="1"/>
</dbReference>
<feature type="transmembrane region" description="Helical" evidence="4">
    <location>
        <begin position="368"/>
        <end position="389"/>
    </location>
</feature>
<dbReference type="PROSITE" id="PS50850">
    <property type="entry name" value="MFS"/>
    <property type="match status" value="1"/>
</dbReference>
<feature type="transmembrane region" description="Helical" evidence="4">
    <location>
        <begin position="216"/>
        <end position="241"/>
    </location>
</feature>
<dbReference type="GO" id="GO:0022857">
    <property type="term" value="F:transmembrane transporter activity"/>
    <property type="evidence" value="ECO:0007669"/>
    <property type="project" value="InterPro"/>
</dbReference>
<dbReference type="PANTHER" id="PTHR23537">
    <property type="match status" value="1"/>
</dbReference>
<dbReference type="InterPro" id="IPR020846">
    <property type="entry name" value="MFS_dom"/>
</dbReference>
<dbReference type="AlphaFoldDB" id="A0A1I3FLK4"/>
<keyword evidence="7" id="KW-1185">Reference proteome</keyword>
<feature type="transmembrane region" description="Helical" evidence="4">
    <location>
        <begin position="145"/>
        <end position="164"/>
    </location>
</feature>
<keyword evidence="3 4" id="KW-0472">Membrane</keyword>
<feature type="transmembrane region" description="Helical" evidence="4">
    <location>
        <begin position="85"/>
        <end position="103"/>
    </location>
</feature>
<dbReference type="STRING" id="442341.SAMN04487959_11939"/>
<accession>A0A1I3FLK4</accession>
<evidence type="ECO:0000259" key="5">
    <source>
        <dbReference type="PROSITE" id="PS50850"/>
    </source>
</evidence>
<evidence type="ECO:0000256" key="3">
    <source>
        <dbReference type="ARBA" id="ARBA00023136"/>
    </source>
</evidence>
<gene>
    <name evidence="6" type="ORF">SAMN04487959_11939</name>
</gene>
<sequence length="400" mass="42203">MAVTESPLPTTSNLARYKVIIAGISALILTVGLARFAYTPLLPIMRDGAGLTDVAGGWLATINYLGYMSGALLASCIGRLSVKFTLYRVCLVLGVATTLGMGLTDNVVLWAALRFVAGVSSIAGLLLASGLVLNWLTRHNHRQELGLHFTGLGLGIVVSGLALASMVEWTNWAEQWIGLGLLGLVFFIPAWRWMPAPPPVSAKHGPAAPQGRSRRWLALMIAIYFCGGFGYVVGATFIVAILEKLPLLAGEGSWVWVITGLAAVPSSFLWDRVARNLGSVMALMVAYGLQTVSFVLPVVTADTLINLLSAVLFGGTFVGIVSLTLTLIGSRYPANPARAMSRLTLSYGAAQVVAPAMTGYSVAFTGSYHGALLVTTVVMIAGMGLLLALHRVTPPLHQAA</sequence>
<feature type="domain" description="Major facilitator superfamily (MFS) profile" evidence="5">
    <location>
        <begin position="18"/>
        <end position="394"/>
    </location>
</feature>
<evidence type="ECO:0000256" key="2">
    <source>
        <dbReference type="ARBA" id="ARBA00022989"/>
    </source>
</evidence>